<gene>
    <name evidence="1" type="ORF">ARMSODRAFT_975809</name>
</gene>
<protein>
    <submittedName>
        <fullName evidence="1">Uncharacterized protein</fullName>
    </submittedName>
</protein>
<sequence>MPMLSLPLYYIAPQDQDKGLAMISKSTRSTKKYLRSTSAYIIFRGLRSHLEIIHLAHRVVSSAPKIAESKSALRTRSAYPLLEAISSFSEYLAPTSSSTFGINKGSREKLVHSAFLYNGTQTFLFDIDMTHRLAFLGQRIIGEDGIFRKERVKYDRRVMVTQKSSQGTILLGYQGVTYPT</sequence>
<reference evidence="2" key="1">
    <citation type="journal article" date="2017" name="Nat. Ecol. Evol.">
        <title>Genome expansion and lineage-specific genetic innovations in the forest pathogenic fungi Armillaria.</title>
        <authorList>
            <person name="Sipos G."/>
            <person name="Prasanna A.N."/>
            <person name="Walter M.C."/>
            <person name="O'Connor E."/>
            <person name="Balint B."/>
            <person name="Krizsan K."/>
            <person name="Kiss B."/>
            <person name="Hess J."/>
            <person name="Varga T."/>
            <person name="Slot J."/>
            <person name="Riley R."/>
            <person name="Boka B."/>
            <person name="Rigling D."/>
            <person name="Barry K."/>
            <person name="Lee J."/>
            <person name="Mihaltcheva S."/>
            <person name="LaButti K."/>
            <person name="Lipzen A."/>
            <person name="Waldron R."/>
            <person name="Moloney N.M."/>
            <person name="Sperisen C."/>
            <person name="Kredics L."/>
            <person name="Vagvoelgyi C."/>
            <person name="Patrignani A."/>
            <person name="Fitzpatrick D."/>
            <person name="Nagy I."/>
            <person name="Doyle S."/>
            <person name="Anderson J.B."/>
            <person name="Grigoriev I.V."/>
            <person name="Gueldener U."/>
            <person name="Muensterkoetter M."/>
            <person name="Nagy L.G."/>
        </authorList>
    </citation>
    <scope>NUCLEOTIDE SEQUENCE [LARGE SCALE GENOMIC DNA]</scope>
    <source>
        <strain evidence="2">28-4</strain>
    </source>
</reference>
<proteinExistence type="predicted"/>
<evidence type="ECO:0000313" key="1">
    <source>
        <dbReference type="EMBL" id="PBK68401.1"/>
    </source>
</evidence>
<organism evidence="1 2">
    <name type="scientific">Armillaria solidipes</name>
    <dbReference type="NCBI Taxonomy" id="1076256"/>
    <lineage>
        <taxon>Eukaryota</taxon>
        <taxon>Fungi</taxon>
        <taxon>Dikarya</taxon>
        <taxon>Basidiomycota</taxon>
        <taxon>Agaricomycotina</taxon>
        <taxon>Agaricomycetes</taxon>
        <taxon>Agaricomycetidae</taxon>
        <taxon>Agaricales</taxon>
        <taxon>Marasmiineae</taxon>
        <taxon>Physalacriaceae</taxon>
        <taxon>Armillaria</taxon>
    </lineage>
</organism>
<accession>A0A2H3BBZ9</accession>
<name>A0A2H3BBZ9_9AGAR</name>
<keyword evidence="2" id="KW-1185">Reference proteome</keyword>
<dbReference type="Proteomes" id="UP000218334">
    <property type="component" value="Unassembled WGS sequence"/>
</dbReference>
<evidence type="ECO:0000313" key="2">
    <source>
        <dbReference type="Proteomes" id="UP000218334"/>
    </source>
</evidence>
<dbReference type="AlphaFoldDB" id="A0A2H3BBZ9"/>
<dbReference type="EMBL" id="KZ293432">
    <property type="protein sequence ID" value="PBK68401.1"/>
    <property type="molecule type" value="Genomic_DNA"/>
</dbReference>